<keyword evidence="13" id="KW-1185">Reference proteome</keyword>
<evidence type="ECO:0000256" key="6">
    <source>
        <dbReference type="ARBA" id="ARBA00034138"/>
    </source>
</evidence>
<dbReference type="InterPro" id="IPR000183">
    <property type="entry name" value="Orn/DAP/Arg_de-COase"/>
</dbReference>
<dbReference type="PRINTS" id="PR01179">
    <property type="entry name" value="ODADCRBXLASE"/>
</dbReference>
<dbReference type="Gene3D" id="3.20.20.10">
    <property type="entry name" value="Alanine racemase"/>
    <property type="match status" value="1"/>
</dbReference>
<evidence type="ECO:0000313" key="12">
    <source>
        <dbReference type="EMBL" id="GBF56467.1"/>
    </source>
</evidence>
<dbReference type="SUPFAM" id="SSF50621">
    <property type="entry name" value="Alanine racemase C-terminal domain-like"/>
    <property type="match status" value="1"/>
</dbReference>
<evidence type="ECO:0000259" key="11">
    <source>
        <dbReference type="Pfam" id="PF02784"/>
    </source>
</evidence>
<dbReference type="Gene3D" id="2.40.37.10">
    <property type="entry name" value="Lyase, Ornithine Decarboxylase, Chain A, domain 1"/>
    <property type="match status" value="1"/>
</dbReference>
<keyword evidence="3 8" id="KW-0663">Pyridoxal phosphate</keyword>
<dbReference type="FunFam" id="3.20.20.10:FF:000008">
    <property type="entry name" value="Ornithine decarboxylase"/>
    <property type="match status" value="1"/>
</dbReference>
<dbReference type="InterPro" id="IPR022644">
    <property type="entry name" value="De-COase2_N"/>
</dbReference>
<feature type="domain" description="Orn/DAP/Arg decarboxylase 2 C-terminal" evidence="10">
    <location>
        <begin position="263"/>
        <end position="348"/>
    </location>
</feature>
<dbReference type="Pfam" id="PF00278">
    <property type="entry name" value="Orn_DAP_Arg_deC"/>
    <property type="match status" value="1"/>
</dbReference>
<dbReference type="GO" id="GO:0005737">
    <property type="term" value="C:cytoplasm"/>
    <property type="evidence" value="ECO:0007669"/>
    <property type="project" value="TreeGrafter"/>
</dbReference>
<dbReference type="PRINTS" id="PR01182">
    <property type="entry name" value="ORNDCRBXLASE"/>
</dbReference>
<evidence type="ECO:0000313" key="13">
    <source>
        <dbReference type="Proteomes" id="UP000245086"/>
    </source>
</evidence>
<comment type="catalytic activity">
    <reaction evidence="7">
        <text>L-ornithine + H(+) = putrescine + CO2</text>
        <dbReference type="Rhea" id="RHEA:22964"/>
        <dbReference type="ChEBI" id="CHEBI:15378"/>
        <dbReference type="ChEBI" id="CHEBI:16526"/>
        <dbReference type="ChEBI" id="CHEBI:46911"/>
        <dbReference type="ChEBI" id="CHEBI:326268"/>
        <dbReference type="EC" id="4.1.1.17"/>
    </reaction>
</comment>
<dbReference type="SUPFAM" id="SSF51419">
    <property type="entry name" value="PLP-binding barrel"/>
    <property type="match status" value="1"/>
</dbReference>
<comment type="cofactor">
    <cofactor evidence="1 8">
        <name>pyridoxal 5'-phosphate</name>
        <dbReference type="ChEBI" id="CHEBI:597326"/>
    </cofactor>
</comment>
<evidence type="ECO:0000256" key="5">
    <source>
        <dbReference type="ARBA" id="ARBA00034115"/>
    </source>
</evidence>
<dbReference type="GO" id="GO:0033387">
    <property type="term" value="P:putrescine biosynthetic process from arginine, via ornithine"/>
    <property type="evidence" value="ECO:0007669"/>
    <property type="project" value="TreeGrafter"/>
</dbReference>
<feature type="active site" description="Proton donor" evidence="8">
    <location>
        <position position="324"/>
    </location>
</feature>
<evidence type="ECO:0000256" key="8">
    <source>
        <dbReference type="PIRSR" id="PIRSR600183-50"/>
    </source>
</evidence>
<comment type="pathway">
    <text evidence="5">Amine and polyamine biosynthesis; putrescine biosynthesis via L-ornithine pathway; putrescine from L-ornithine: step 1/1.</text>
</comment>
<dbReference type="EMBL" id="BFBR01000001">
    <property type="protein sequence ID" value="GBF56467.1"/>
    <property type="molecule type" value="Genomic_DNA"/>
</dbReference>
<accession>A0A2P2E5Y2</accession>
<proteinExistence type="inferred from homology"/>
<evidence type="ECO:0000256" key="7">
    <source>
        <dbReference type="ARBA" id="ARBA00049127"/>
    </source>
</evidence>
<dbReference type="Proteomes" id="UP000245086">
    <property type="component" value="Unassembled WGS sequence"/>
</dbReference>
<dbReference type="OrthoDB" id="9802147at2"/>
<dbReference type="Pfam" id="PF02784">
    <property type="entry name" value="Orn_Arg_deC_N"/>
    <property type="match status" value="1"/>
</dbReference>
<name>A0A2P2E5Y2_9PROT</name>
<evidence type="ECO:0000256" key="3">
    <source>
        <dbReference type="ARBA" id="ARBA00022898"/>
    </source>
</evidence>
<dbReference type="InterPro" id="IPR009006">
    <property type="entry name" value="Ala_racemase/Decarboxylase_C"/>
</dbReference>
<dbReference type="InterPro" id="IPR022653">
    <property type="entry name" value="De-COase2_pyr-phos_BS"/>
</dbReference>
<dbReference type="EC" id="4.1.1.17" evidence="6"/>
<dbReference type="AlphaFoldDB" id="A0A2P2E5Y2"/>
<organism evidence="12 13">
    <name type="scientific">Candidatus Phycosocius bacilliformis</name>
    <dbReference type="NCBI Taxonomy" id="1445552"/>
    <lineage>
        <taxon>Bacteria</taxon>
        <taxon>Pseudomonadati</taxon>
        <taxon>Pseudomonadota</taxon>
        <taxon>Alphaproteobacteria</taxon>
        <taxon>Caulobacterales</taxon>
        <taxon>Caulobacterales incertae sedis</taxon>
        <taxon>Candidatus Phycosocius</taxon>
    </lineage>
</organism>
<evidence type="ECO:0000256" key="9">
    <source>
        <dbReference type="RuleBase" id="RU003737"/>
    </source>
</evidence>
<dbReference type="PANTHER" id="PTHR11482:SF6">
    <property type="entry name" value="ORNITHINE DECARBOXYLASE 1-RELATED"/>
    <property type="match status" value="1"/>
</dbReference>
<evidence type="ECO:0000256" key="2">
    <source>
        <dbReference type="ARBA" id="ARBA00008872"/>
    </source>
</evidence>
<dbReference type="InterPro" id="IPR029066">
    <property type="entry name" value="PLP-binding_barrel"/>
</dbReference>
<dbReference type="InterPro" id="IPR002433">
    <property type="entry name" value="Orn_de-COase"/>
</dbReference>
<feature type="modified residue" description="N6-(pyridoxal phosphate)lysine" evidence="8">
    <location>
        <position position="48"/>
    </location>
</feature>
<evidence type="ECO:0000256" key="1">
    <source>
        <dbReference type="ARBA" id="ARBA00001933"/>
    </source>
</evidence>
<feature type="domain" description="Orn/DAP/Arg decarboxylase 2 N-terminal" evidence="11">
    <location>
        <begin position="31"/>
        <end position="262"/>
    </location>
</feature>
<dbReference type="PROSITE" id="PS00878">
    <property type="entry name" value="ODR_DC_2_1"/>
    <property type="match status" value="1"/>
</dbReference>
<sequence length="398" mass="43539">MDHFNSAHDAVVKLRPDVPLAVNRPHRVRAAARWFLDEFEGDILYAVKANPSRWVLEALWQEGVRHFDVASVAECALVRGLFPTATLAFMHPVKSRAAIRQAYFDYGCRTFALDSLEELQKILDETQGADDLTLIVRLGVSNADANLKLEAKFGVAGDEAVTLLRRARAATQEDLGVSFHVGSQCMNPNAWRAALQQASRLIVQAGVTVDVVDVGGGFPSIYPGMTPPPMQHFLDEIHRVFDAMPVTMNCRLWAEPGRALVAEATSIVVKVDLRKGDALYINDGAYGNLFDATHVHWQYPVALIRPDRTGSAKLADFRFYGPTCDSLDAAKGPFVLPSDIDEGDWIEIGMLGAYGVAMATQFNGYGERIDVVAEDAPHASMFPKNLDQDAGPACLAQA</sequence>
<keyword evidence="4 12" id="KW-0456">Lyase</keyword>
<dbReference type="GO" id="GO:0004586">
    <property type="term" value="F:ornithine decarboxylase activity"/>
    <property type="evidence" value="ECO:0007669"/>
    <property type="project" value="UniProtKB-EC"/>
</dbReference>
<gene>
    <name evidence="12" type="primary">ldc</name>
    <name evidence="12" type="ORF">PbB2_00123</name>
</gene>
<reference evidence="12 13" key="1">
    <citation type="journal article" date="2018" name="Genome Announc.">
        <title>Draft Genome Sequence of "Candidatus Phycosocius bacilliformis," an Alphaproteobacterial Ectosymbiont of the Hydrocarbon-Producing Green Alga Botryococcus braunii.</title>
        <authorList>
            <person name="Tanabe Y."/>
            <person name="Yamaguchi H."/>
            <person name="Watanabe M.M."/>
        </authorList>
    </citation>
    <scope>NUCLEOTIDE SEQUENCE [LARGE SCALE GENOMIC DNA]</scope>
    <source>
        <strain evidence="12 13">BOTRYCO-2</strain>
    </source>
</reference>
<evidence type="ECO:0000256" key="4">
    <source>
        <dbReference type="ARBA" id="ARBA00023239"/>
    </source>
</evidence>
<evidence type="ECO:0000259" key="10">
    <source>
        <dbReference type="Pfam" id="PF00278"/>
    </source>
</evidence>
<dbReference type="InterPro" id="IPR022643">
    <property type="entry name" value="De-COase2_C"/>
</dbReference>
<dbReference type="PANTHER" id="PTHR11482">
    <property type="entry name" value="ARGININE/DIAMINOPIMELATE/ORNITHINE DECARBOXYLASE"/>
    <property type="match status" value="1"/>
</dbReference>
<comment type="similarity">
    <text evidence="2 9">Belongs to the Orn/Lys/Arg decarboxylase class-II family.</text>
</comment>
<protein>
    <recommendedName>
        <fullName evidence="6">ornithine decarboxylase</fullName>
        <ecNumber evidence="6">4.1.1.17</ecNumber>
    </recommendedName>
</protein>
<comment type="caution">
    <text evidence="12">The sequence shown here is derived from an EMBL/GenBank/DDBJ whole genome shotgun (WGS) entry which is preliminary data.</text>
</comment>
<dbReference type="RefSeq" id="WP_108983354.1">
    <property type="nucleotide sequence ID" value="NZ_BFBR01000001.1"/>
</dbReference>